<dbReference type="EC" id="2.7.11.1" evidence="1"/>
<keyword evidence="5 11" id="KW-0418">Kinase</keyword>
<keyword evidence="9" id="KW-1133">Transmembrane helix</keyword>
<accession>A0ABX1A2H6</accession>
<dbReference type="InterPro" id="IPR017441">
    <property type="entry name" value="Protein_kinase_ATP_BS"/>
</dbReference>
<feature type="region of interest" description="Disordered" evidence="8">
    <location>
        <begin position="393"/>
        <end position="470"/>
    </location>
</feature>
<evidence type="ECO:0000256" key="3">
    <source>
        <dbReference type="ARBA" id="ARBA00022679"/>
    </source>
</evidence>
<dbReference type="InterPro" id="IPR008271">
    <property type="entry name" value="Ser/Thr_kinase_AS"/>
</dbReference>
<evidence type="ECO:0000256" key="1">
    <source>
        <dbReference type="ARBA" id="ARBA00012513"/>
    </source>
</evidence>
<keyword evidence="2 11" id="KW-0723">Serine/threonine-protein kinase</keyword>
<dbReference type="SMART" id="SM00220">
    <property type="entry name" value="S_TKc"/>
    <property type="match status" value="1"/>
</dbReference>
<dbReference type="PANTHER" id="PTHR43289:SF6">
    <property type="entry name" value="SERINE_THREONINE-PROTEIN KINASE NEKL-3"/>
    <property type="match status" value="1"/>
</dbReference>
<dbReference type="Gene3D" id="3.30.200.20">
    <property type="entry name" value="Phosphorylase Kinase, domain 1"/>
    <property type="match status" value="1"/>
</dbReference>
<reference evidence="11 12" key="1">
    <citation type="submission" date="2020-03" db="EMBL/GenBank/DDBJ databases">
        <title>WGS of actinomycetes isolated from Thailand.</title>
        <authorList>
            <person name="Thawai C."/>
        </authorList>
    </citation>
    <scope>NUCLEOTIDE SEQUENCE [LARGE SCALE GENOMIC DNA]</scope>
    <source>
        <strain evidence="11 12">PRB2-1</strain>
    </source>
</reference>
<feature type="compositionally biased region" description="Basic and acidic residues" evidence="8">
    <location>
        <begin position="441"/>
        <end position="451"/>
    </location>
</feature>
<dbReference type="PANTHER" id="PTHR43289">
    <property type="entry name" value="MITOGEN-ACTIVATED PROTEIN KINASE KINASE KINASE 20-RELATED"/>
    <property type="match status" value="1"/>
</dbReference>
<dbReference type="PROSITE" id="PS00108">
    <property type="entry name" value="PROTEIN_KINASE_ST"/>
    <property type="match status" value="1"/>
</dbReference>
<evidence type="ECO:0000256" key="6">
    <source>
        <dbReference type="ARBA" id="ARBA00022840"/>
    </source>
</evidence>
<proteinExistence type="predicted"/>
<dbReference type="SUPFAM" id="SSF56112">
    <property type="entry name" value="Protein kinase-like (PK-like)"/>
    <property type="match status" value="1"/>
</dbReference>
<dbReference type="RefSeq" id="WP_167986888.1">
    <property type="nucleotide sequence ID" value="NZ_JAATEJ010000039.1"/>
</dbReference>
<feature type="compositionally biased region" description="Gly residues" evidence="8">
    <location>
        <begin position="393"/>
        <end position="407"/>
    </location>
</feature>
<feature type="transmembrane region" description="Helical" evidence="9">
    <location>
        <begin position="371"/>
        <end position="391"/>
    </location>
</feature>
<protein>
    <recommendedName>
        <fullName evidence="1">non-specific serine/threonine protein kinase</fullName>
        <ecNumber evidence="1">2.7.11.1</ecNumber>
    </recommendedName>
</protein>
<keyword evidence="6 7" id="KW-0067">ATP-binding</keyword>
<dbReference type="Proteomes" id="UP000734511">
    <property type="component" value="Unassembled WGS sequence"/>
</dbReference>
<dbReference type="Pfam" id="PF00069">
    <property type="entry name" value="Pkinase"/>
    <property type="match status" value="1"/>
</dbReference>
<feature type="binding site" evidence="7">
    <location>
        <position position="45"/>
    </location>
    <ligand>
        <name>ATP</name>
        <dbReference type="ChEBI" id="CHEBI:30616"/>
    </ligand>
</feature>
<evidence type="ECO:0000256" key="8">
    <source>
        <dbReference type="SAM" id="MobiDB-lite"/>
    </source>
</evidence>
<dbReference type="Gene3D" id="1.10.510.10">
    <property type="entry name" value="Transferase(Phosphotransferase) domain 1"/>
    <property type="match status" value="1"/>
</dbReference>
<keyword evidence="3" id="KW-0808">Transferase</keyword>
<feature type="domain" description="Protein kinase" evidence="10">
    <location>
        <begin position="16"/>
        <end position="270"/>
    </location>
</feature>
<keyword evidence="9" id="KW-0472">Membrane</keyword>
<dbReference type="PROSITE" id="PS00107">
    <property type="entry name" value="PROTEIN_KINASE_ATP"/>
    <property type="match status" value="1"/>
</dbReference>
<feature type="region of interest" description="Disordered" evidence="8">
    <location>
        <begin position="332"/>
        <end position="361"/>
    </location>
</feature>
<sequence length="621" mass="64396">MSEVEGTAGRLLADRYRLDGVLGKGGMGTVWRATDETLGRTVAVKELRFPGNVDDEEKRRLVTRTLREAKATARIRNTGAITVFDVVKEDDRPWIVMELIEGRSLSDRIREDGPLTPRRAAEVGLVVLEVLSAAHREGILHRDVKPSNVLIADDGRVVLSDFGIAQIDGDPSVTSTGMLVGAPSYISPERARGHKPGPPADLWSLGALLYAAVEGRPPYDKGSAIATLTAVMTEPVPPMPNAGRLAPAIAGLLIKDPDKRLAEPAARALLEQVANAPEPPVAAPRISSGETGTTLLPVNAADAAPAAGAQAAQGVQPAPDLERAREALRAVRRAAARPVPKPRPAPEHGSPADAPPPARASLGDVLPRRRLGIIAVAVLAVLAALIGVLIATSGGGDGGGSGSGAGSKGDTKNGTTAGAGSHGKGAATTTAAPAATTAARGGDDQGDDHGGGKGKGKGKGGGDDQGTTEDTALTAPAGFQLVTAKGGAILAIPATWKRLPDTNYATGTYYGGPDGSRLMVDYTRTPGPSALADWQKKAAHNTIPGYRTIGVRSVDYRTYDAADWEYKRTNGGKQEHVLNRGMVTDPGHGYALLFTTPAEDWNSAANVHVRDVVFATFKPAE</sequence>
<gene>
    <name evidence="11" type="ORF">HCN08_32340</name>
</gene>
<evidence type="ECO:0000256" key="7">
    <source>
        <dbReference type="PROSITE-ProRule" id="PRU10141"/>
    </source>
</evidence>
<keyword evidence="9" id="KW-0812">Transmembrane</keyword>
<evidence type="ECO:0000313" key="11">
    <source>
        <dbReference type="EMBL" id="NJP48058.1"/>
    </source>
</evidence>
<organism evidence="11 12">
    <name type="scientific">Actinacidiphila epipremni</name>
    <dbReference type="NCBI Taxonomy" id="2053013"/>
    <lineage>
        <taxon>Bacteria</taxon>
        <taxon>Bacillati</taxon>
        <taxon>Actinomycetota</taxon>
        <taxon>Actinomycetes</taxon>
        <taxon>Kitasatosporales</taxon>
        <taxon>Streptomycetaceae</taxon>
        <taxon>Actinacidiphila</taxon>
    </lineage>
</organism>
<dbReference type="InterPro" id="IPR000719">
    <property type="entry name" value="Prot_kinase_dom"/>
</dbReference>
<comment type="caution">
    <text evidence="11">The sequence shown here is derived from an EMBL/GenBank/DDBJ whole genome shotgun (WGS) entry which is preliminary data.</text>
</comment>
<name>A0ABX1A2H6_9ACTN</name>
<evidence type="ECO:0000256" key="4">
    <source>
        <dbReference type="ARBA" id="ARBA00022741"/>
    </source>
</evidence>
<evidence type="ECO:0000256" key="2">
    <source>
        <dbReference type="ARBA" id="ARBA00022527"/>
    </source>
</evidence>
<feature type="compositionally biased region" description="Low complexity" evidence="8">
    <location>
        <begin position="412"/>
        <end position="440"/>
    </location>
</feature>
<evidence type="ECO:0000259" key="10">
    <source>
        <dbReference type="PROSITE" id="PS50011"/>
    </source>
</evidence>
<evidence type="ECO:0000256" key="9">
    <source>
        <dbReference type="SAM" id="Phobius"/>
    </source>
</evidence>
<evidence type="ECO:0000256" key="5">
    <source>
        <dbReference type="ARBA" id="ARBA00022777"/>
    </source>
</evidence>
<dbReference type="GO" id="GO:0004674">
    <property type="term" value="F:protein serine/threonine kinase activity"/>
    <property type="evidence" value="ECO:0007669"/>
    <property type="project" value="UniProtKB-KW"/>
</dbReference>
<keyword evidence="12" id="KW-1185">Reference proteome</keyword>
<dbReference type="EMBL" id="JAATEJ010000039">
    <property type="protein sequence ID" value="NJP48058.1"/>
    <property type="molecule type" value="Genomic_DNA"/>
</dbReference>
<dbReference type="InterPro" id="IPR011009">
    <property type="entry name" value="Kinase-like_dom_sf"/>
</dbReference>
<evidence type="ECO:0000313" key="12">
    <source>
        <dbReference type="Proteomes" id="UP000734511"/>
    </source>
</evidence>
<dbReference type="CDD" id="cd14014">
    <property type="entry name" value="STKc_PknB_like"/>
    <property type="match status" value="1"/>
</dbReference>
<keyword evidence="4 7" id="KW-0547">Nucleotide-binding</keyword>
<dbReference type="PROSITE" id="PS50011">
    <property type="entry name" value="PROTEIN_KINASE_DOM"/>
    <property type="match status" value="1"/>
</dbReference>